<dbReference type="Gene3D" id="3.40.50.12480">
    <property type="match status" value="1"/>
</dbReference>
<dbReference type="InterPro" id="IPR026906">
    <property type="entry name" value="LRR_5"/>
</dbReference>
<proteinExistence type="predicted"/>
<evidence type="ECO:0000313" key="2">
    <source>
        <dbReference type="Proteomes" id="UP001358193"/>
    </source>
</evidence>
<dbReference type="Gene3D" id="3.80.10.10">
    <property type="entry name" value="Ribonuclease Inhibitor"/>
    <property type="match status" value="1"/>
</dbReference>
<dbReference type="Proteomes" id="UP001358193">
    <property type="component" value="Segment"/>
</dbReference>
<evidence type="ECO:0008006" key="3">
    <source>
        <dbReference type="Google" id="ProtNLM"/>
    </source>
</evidence>
<protein>
    <recommendedName>
        <fullName evidence="3">Leucine-rich repeat domain-containing protein</fullName>
    </recommendedName>
</protein>
<dbReference type="EMBL" id="OR769223">
    <property type="protein sequence ID" value="WQJ53623.1"/>
    <property type="molecule type" value="Genomic_DNA"/>
</dbReference>
<reference evidence="1 2" key="1">
    <citation type="submission" date="2023-11" db="EMBL/GenBank/DDBJ databases">
        <authorList>
            <person name="Cook R."/>
            <person name="Crisci M."/>
            <person name="Pye H."/>
            <person name="Adriaenssens E."/>
            <person name="Santini J."/>
        </authorList>
    </citation>
    <scope>NUCLEOTIDE SEQUENCE [LARGE SCALE GENOMIC DNA]</scope>
    <source>
        <strain evidence="1">Lak_Megaphage_Sonny</strain>
    </source>
</reference>
<dbReference type="Pfam" id="PF13306">
    <property type="entry name" value="LRR_5"/>
    <property type="match status" value="1"/>
</dbReference>
<name>A0ABZ0Z6H2_9CAUD</name>
<organism evidence="1 2">
    <name type="scientific">phage Lak_Megaphage_Sonny</name>
    <dbReference type="NCBI Taxonomy" id="3109229"/>
    <lineage>
        <taxon>Viruses</taxon>
        <taxon>Duplodnaviria</taxon>
        <taxon>Heunggongvirae</taxon>
        <taxon>Uroviricota</taxon>
        <taxon>Caudoviricetes</taxon>
        <taxon>Caudoviricetes code 15 clade</taxon>
    </lineage>
</organism>
<sequence length="274" mass="30997">MKYVQKLNNAIEAHNFKKHILAEADAEGHTYTVIYGEPRKMIIFKSSATPDKIIYECTDKNADSDTYNIINGLIKGKLLGDKFDYENDRTITQSDLNNVTNLGNVFAGDIKNKELVNSEYNIINFKSFENFTNVTCIDGIIDGEYQNFFGMISLEYINIPKSVTEIGNSAFAFCINLRNIKLHNNITAIKAKSFYNCASLDKIEIPESINIIENNAFNKCSNLMKIIIKSEKPCKIYKDSFAGIPAKCNIYVPKNSVDAYKAQWKNLADKIKGF</sequence>
<keyword evidence="2" id="KW-1185">Reference proteome</keyword>
<dbReference type="InterPro" id="IPR032675">
    <property type="entry name" value="LRR_dom_sf"/>
</dbReference>
<evidence type="ECO:0000313" key="1">
    <source>
        <dbReference type="EMBL" id="WQJ53623.1"/>
    </source>
</evidence>
<accession>A0ABZ0Z6H2</accession>
<dbReference type="SUPFAM" id="SSF52058">
    <property type="entry name" value="L domain-like"/>
    <property type="match status" value="1"/>
</dbReference>